<reference evidence="3" key="2">
    <citation type="submission" date="2025-08" db="UniProtKB">
        <authorList>
            <consortium name="RefSeq"/>
        </authorList>
    </citation>
    <scope>IDENTIFICATION</scope>
    <source>
        <tissue evidence="3">Leaf</tissue>
    </source>
</reference>
<keyword evidence="1" id="KW-0812">Transmembrane</keyword>
<dbReference type="Proteomes" id="UP000813463">
    <property type="component" value="Chromosome 3"/>
</dbReference>
<dbReference type="RefSeq" id="XP_056694840.1">
    <property type="nucleotide sequence ID" value="XM_056838862.1"/>
</dbReference>
<evidence type="ECO:0000313" key="2">
    <source>
        <dbReference type="Proteomes" id="UP000813463"/>
    </source>
</evidence>
<evidence type="ECO:0000256" key="1">
    <source>
        <dbReference type="SAM" id="Phobius"/>
    </source>
</evidence>
<keyword evidence="1" id="KW-1133">Transmembrane helix</keyword>
<reference evidence="2" key="1">
    <citation type="journal article" date="2021" name="Nat. Commun.">
        <title>Genomic analyses provide insights into spinach domestication and the genetic basis of agronomic traits.</title>
        <authorList>
            <person name="Cai X."/>
            <person name="Sun X."/>
            <person name="Xu C."/>
            <person name="Sun H."/>
            <person name="Wang X."/>
            <person name="Ge C."/>
            <person name="Zhang Z."/>
            <person name="Wang Q."/>
            <person name="Fei Z."/>
            <person name="Jiao C."/>
            <person name="Wang Q."/>
        </authorList>
    </citation>
    <scope>NUCLEOTIDE SEQUENCE [LARGE SCALE GENOMIC DNA]</scope>
    <source>
        <strain evidence="2">cv. Varoflay</strain>
    </source>
</reference>
<feature type="transmembrane region" description="Helical" evidence="1">
    <location>
        <begin position="119"/>
        <end position="138"/>
    </location>
</feature>
<keyword evidence="2" id="KW-1185">Reference proteome</keyword>
<gene>
    <name evidence="3" type="primary">LOC130469518</name>
</gene>
<accession>A0ABM3RGU4</accession>
<sequence length="169" mass="19148">MGLHFFLLKYVNQKSEINYGFAGYNFGFKFDFKLGVKFIKAYNKQWHKVLVLCLVAVLAISEVMGQPPHTILAEEVRSHHEKVLVLFLVAISVVMGQPPHTFPAKEAPDREEKVDHTPLVLVTAICSLLMFAGLTMYIRCRCCCCSSRREAHPPAQHPQAYNQNGLQMV</sequence>
<protein>
    <recommendedName>
        <fullName evidence="4">PGG domain-containing protein</fullName>
    </recommendedName>
</protein>
<feature type="transmembrane region" description="Helical" evidence="1">
    <location>
        <begin position="83"/>
        <end position="99"/>
    </location>
</feature>
<proteinExistence type="predicted"/>
<evidence type="ECO:0008006" key="4">
    <source>
        <dbReference type="Google" id="ProtNLM"/>
    </source>
</evidence>
<evidence type="ECO:0000313" key="3">
    <source>
        <dbReference type="RefSeq" id="XP_056694840.1"/>
    </source>
</evidence>
<organism evidence="2 3">
    <name type="scientific">Spinacia oleracea</name>
    <name type="common">Spinach</name>
    <dbReference type="NCBI Taxonomy" id="3562"/>
    <lineage>
        <taxon>Eukaryota</taxon>
        <taxon>Viridiplantae</taxon>
        <taxon>Streptophyta</taxon>
        <taxon>Embryophyta</taxon>
        <taxon>Tracheophyta</taxon>
        <taxon>Spermatophyta</taxon>
        <taxon>Magnoliopsida</taxon>
        <taxon>eudicotyledons</taxon>
        <taxon>Gunneridae</taxon>
        <taxon>Pentapetalae</taxon>
        <taxon>Caryophyllales</taxon>
        <taxon>Chenopodiaceae</taxon>
        <taxon>Chenopodioideae</taxon>
        <taxon>Anserineae</taxon>
        <taxon>Spinacia</taxon>
    </lineage>
</organism>
<keyword evidence="1" id="KW-0472">Membrane</keyword>
<dbReference type="GeneID" id="130469518"/>
<name>A0ABM3RGU4_SPIOL</name>